<proteinExistence type="inferred from homology"/>
<dbReference type="GO" id="GO:0046872">
    <property type="term" value="F:metal ion binding"/>
    <property type="evidence" value="ECO:0007669"/>
    <property type="project" value="UniProtKB-KW"/>
</dbReference>
<name>C1AAV2_GEMAT</name>
<feature type="domain" description="HpcH/HpaI aldolase/citrate lyase" evidence="4">
    <location>
        <begin position="190"/>
        <end position="332"/>
    </location>
</feature>
<evidence type="ECO:0000259" key="4">
    <source>
        <dbReference type="Pfam" id="PF03328"/>
    </source>
</evidence>
<dbReference type="GO" id="GO:0016832">
    <property type="term" value="F:aldehyde-lyase activity"/>
    <property type="evidence" value="ECO:0007669"/>
    <property type="project" value="TreeGrafter"/>
</dbReference>
<protein>
    <recommendedName>
        <fullName evidence="4">HpcH/HpaI aldolase/citrate lyase domain-containing protein</fullName>
    </recommendedName>
</protein>
<dbReference type="PANTHER" id="PTHR30502">
    <property type="entry name" value="2-KETO-3-DEOXY-L-RHAMNONATE ALDOLASE"/>
    <property type="match status" value="1"/>
</dbReference>
<sequence>MGAIWIVVGTSVSRCVERGCPFRCTIHPTFPRRPTGVSSRGTHFPHLEDLVRPCWMLAAAAAVSLSALPDTAQAQTRLNPVIDLLAANKPVFGLYAPANPRARPGQPAPTGPVKSMAELGQEALAYKKLDYIFEGTMEYNFDQSFPLFQEFAKALDTGGSLQKGKAPRFTHPVFVKTPEIAPDPAVASARIGKQLNEGVSGIMFVDVQSADELKKGVAALRFKSKGGTRSDDVGGAPARWGMTEKEYKERADLWPLNPKGELVTFTIVESKEGLAKVREIAAVPGVGVLFPGAGTLRGVFSTTDASGQRKFDEPAWEAAIQSVLAACKEFKVPCGYPAGAADIEMRMKQGFSVFVIGWGEPGFKAVDLGRAAGGR</sequence>
<dbReference type="InterPro" id="IPR015813">
    <property type="entry name" value="Pyrv/PenolPyrv_kinase-like_dom"/>
</dbReference>
<dbReference type="GO" id="GO:0005737">
    <property type="term" value="C:cytoplasm"/>
    <property type="evidence" value="ECO:0007669"/>
    <property type="project" value="TreeGrafter"/>
</dbReference>
<dbReference type="InterPro" id="IPR050251">
    <property type="entry name" value="HpcH-HpaI_aldolase"/>
</dbReference>
<keyword evidence="2" id="KW-0479">Metal-binding</keyword>
<dbReference type="AlphaFoldDB" id="C1AAV2"/>
<evidence type="ECO:0000313" key="5">
    <source>
        <dbReference type="EMBL" id="BAH39358.1"/>
    </source>
</evidence>
<organism evidence="5 6">
    <name type="scientific">Gemmatimonas aurantiaca (strain DSM 14586 / JCM 11422 / NBRC 100505 / T-27)</name>
    <dbReference type="NCBI Taxonomy" id="379066"/>
    <lineage>
        <taxon>Bacteria</taxon>
        <taxon>Pseudomonadati</taxon>
        <taxon>Gemmatimonadota</taxon>
        <taxon>Gemmatimonadia</taxon>
        <taxon>Gemmatimonadales</taxon>
        <taxon>Gemmatimonadaceae</taxon>
        <taxon>Gemmatimonas</taxon>
    </lineage>
</organism>
<keyword evidence="6" id="KW-1185">Reference proteome</keyword>
<dbReference type="eggNOG" id="COG3836">
    <property type="taxonomic scope" value="Bacteria"/>
</dbReference>
<dbReference type="Pfam" id="PF03328">
    <property type="entry name" value="HpcH_HpaI"/>
    <property type="match status" value="1"/>
</dbReference>
<dbReference type="KEGG" id="gau:GAU_2316"/>
<evidence type="ECO:0000313" key="6">
    <source>
        <dbReference type="Proteomes" id="UP000002209"/>
    </source>
</evidence>
<reference evidence="6" key="1">
    <citation type="submission" date="2006-03" db="EMBL/GenBank/DDBJ databases">
        <title>Complete genome sequence of Gemmatimonas aurantiaca T-27 that represents a novel phylum Gemmatimonadetes.</title>
        <authorList>
            <person name="Takasaki K."/>
            <person name="Ichikawa N."/>
            <person name="Miura H."/>
            <person name="Matsushita S."/>
            <person name="Watanabe Y."/>
            <person name="Oguchi A."/>
            <person name="Ankai A."/>
            <person name="Yashiro I."/>
            <person name="Takahashi M."/>
            <person name="Terui Y."/>
            <person name="Fukui S."/>
            <person name="Yokoyama H."/>
            <person name="Tanikawa S."/>
            <person name="Hanada S."/>
            <person name="Kamagata Y."/>
            <person name="Fujita N."/>
        </authorList>
    </citation>
    <scope>NUCLEOTIDE SEQUENCE [LARGE SCALE GENOMIC DNA]</scope>
    <source>
        <strain evidence="6">T-27 / DSM 14586 / JCM 11422 / NBRC 100505</strain>
    </source>
</reference>
<dbReference type="HOGENOM" id="CLU_760215_0_0_0"/>
<dbReference type="EMBL" id="AP009153">
    <property type="protein sequence ID" value="BAH39358.1"/>
    <property type="molecule type" value="Genomic_DNA"/>
</dbReference>
<dbReference type="Proteomes" id="UP000002209">
    <property type="component" value="Chromosome"/>
</dbReference>
<accession>C1AAV2</accession>
<dbReference type="PANTHER" id="PTHR30502:SF0">
    <property type="entry name" value="PHOSPHOENOLPYRUVATE CARBOXYLASE FAMILY PROTEIN"/>
    <property type="match status" value="1"/>
</dbReference>
<evidence type="ECO:0000256" key="1">
    <source>
        <dbReference type="ARBA" id="ARBA00005568"/>
    </source>
</evidence>
<gene>
    <name evidence="5" type="ordered locus">GAU_2316</name>
</gene>
<comment type="similarity">
    <text evidence="1">Belongs to the HpcH/HpaI aldolase family.</text>
</comment>
<dbReference type="InterPro" id="IPR005000">
    <property type="entry name" value="Aldolase/citrate-lyase_domain"/>
</dbReference>
<dbReference type="Gene3D" id="3.20.20.60">
    <property type="entry name" value="Phosphoenolpyruvate-binding domains"/>
    <property type="match status" value="1"/>
</dbReference>
<dbReference type="SUPFAM" id="SSF51621">
    <property type="entry name" value="Phosphoenolpyruvate/pyruvate domain"/>
    <property type="match status" value="1"/>
</dbReference>
<evidence type="ECO:0000256" key="3">
    <source>
        <dbReference type="ARBA" id="ARBA00023239"/>
    </source>
</evidence>
<evidence type="ECO:0000256" key="2">
    <source>
        <dbReference type="ARBA" id="ARBA00022723"/>
    </source>
</evidence>
<dbReference type="STRING" id="379066.GAU_2316"/>
<keyword evidence="3" id="KW-0456">Lyase</keyword>
<dbReference type="InterPro" id="IPR040442">
    <property type="entry name" value="Pyrv_kinase-like_dom_sf"/>
</dbReference>